<comment type="caution">
    <text evidence="2">The sequence shown here is derived from an EMBL/GenBank/DDBJ whole genome shotgun (WGS) entry which is preliminary data.</text>
</comment>
<organism evidence="2 3">
    <name type="scientific">Zooshikella harenae</name>
    <dbReference type="NCBI Taxonomy" id="2827238"/>
    <lineage>
        <taxon>Bacteria</taxon>
        <taxon>Pseudomonadati</taxon>
        <taxon>Pseudomonadota</taxon>
        <taxon>Gammaproteobacteria</taxon>
        <taxon>Oceanospirillales</taxon>
        <taxon>Zooshikellaceae</taxon>
        <taxon>Zooshikella</taxon>
    </lineage>
</organism>
<gene>
    <name evidence="2" type="primary">sufT</name>
    <name evidence="2" type="ORF">KCG35_09705</name>
</gene>
<dbReference type="InterPro" id="IPR017776">
    <property type="entry name" value="FeS_assembly_SufT_put"/>
</dbReference>
<dbReference type="InterPro" id="IPR052339">
    <property type="entry name" value="Fe-S_Maturation_MIP18"/>
</dbReference>
<evidence type="ECO:0000313" key="3">
    <source>
        <dbReference type="Proteomes" id="UP000690515"/>
    </source>
</evidence>
<proteinExistence type="predicted"/>
<protein>
    <submittedName>
        <fullName evidence="2">Fe-S cluster assembly protein SufT</fullName>
    </submittedName>
</protein>
<name>A0ABS5ZB97_9GAMM</name>
<dbReference type="InterPro" id="IPR034904">
    <property type="entry name" value="FSCA_dom_sf"/>
</dbReference>
<dbReference type="Gene3D" id="3.30.300.130">
    <property type="entry name" value="Fe-S cluster assembly (FSCA)"/>
    <property type="match status" value="1"/>
</dbReference>
<sequence>MPSASLIPTHVINVGAADAFPSSRRYEVIKLQRACKAILVPAGESVRLKKGTDVELVQSMGLSFTVRLRGNLFRIAGADADALGKEEPLLTFPQVDAGRGDDEKLDGKEVNKAHVWAVLRHCYDPEIQLNIVDLGLIYNVEIIQRKTGQQVVHIDMTLTAPACGMGPVLVDEVKHQVEQVPNVDAVHVNLVFDPPWDRSKLSEAGKLQLGLI</sequence>
<reference evidence="2 3" key="1">
    <citation type="submission" date="2021-04" db="EMBL/GenBank/DDBJ databases">
        <authorList>
            <person name="Pira H."/>
            <person name="Risdian C."/>
            <person name="Wink J."/>
        </authorList>
    </citation>
    <scope>NUCLEOTIDE SEQUENCE [LARGE SCALE GENOMIC DNA]</scope>
    <source>
        <strain evidence="2 3">WH53</strain>
    </source>
</reference>
<dbReference type="Proteomes" id="UP000690515">
    <property type="component" value="Unassembled WGS sequence"/>
</dbReference>
<dbReference type="InterPro" id="IPR002744">
    <property type="entry name" value="MIP18-like"/>
</dbReference>
<feature type="domain" description="MIP18 family-like" evidence="1">
    <location>
        <begin position="112"/>
        <end position="188"/>
    </location>
</feature>
<accession>A0ABS5ZB97</accession>
<evidence type="ECO:0000313" key="2">
    <source>
        <dbReference type="EMBL" id="MBU2711336.1"/>
    </source>
</evidence>
<dbReference type="Pfam" id="PF01883">
    <property type="entry name" value="FeS_assembly_P"/>
    <property type="match status" value="1"/>
</dbReference>
<evidence type="ECO:0000259" key="1">
    <source>
        <dbReference type="Pfam" id="PF01883"/>
    </source>
</evidence>
<dbReference type="PANTHER" id="PTHR42831:SF1">
    <property type="entry name" value="FE-S PROTEIN MATURATION AUXILIARY FACTOR YITW"/>
    <property type="match status" value="1"/>
</dbReference>
<keyword evidence="3" id="KW-1185">Reference proteome</keyword>
<dbReference type="NCBIfam" id="TIGR03406">
    <property type="entry name" value="FeS_long_SufT"/>
    <property type="match status" value="1"/>
</dbReference>
<dbReference type="SUPFAM" id="SSF117916">
    <property type="entry name" value="Fe-S cluster assembly (FSCA) domain-like"/>
    <property type="match status" value="1"/>
</dbReference>
<dbReference type="PANTHER" id="PTHR42831">
    <property type="entry name" value="FE-S PROTEIN MATURATION AUXILIARY FACTOR YITW"/>
    <property type="match status" value="1"/>
</dbReference>
<dbReference type="EMBL" id="JAGSOY010000018">
    <property type="protein sequence ID" value="MBU2711336.1"/>
    <property type="molecule type" value="Genomic_DNA"/>
</dbReference>